<dbReference type="RefSeq" id="WP_406751579.1">
    <property type="nucleotide sequence ID" value="NZ_JBEWZH010000006.1"/>
</dbReference>
<keyword evidence="2" id="KW-1185">Reference proteome</keyword>
<gene>
    <name evidence="1" type="ORF">U0R11_09545</name>
</gene>
<dbReference type="Pfam" id="PF20217">
    <property type="entry name" value="DUF6577"/>
    <property type="match status" value="1"/>
</dbReference>
<dbReference type="EMBL" id="JBEWZH010000006">
    <property type="protein sequence ID" value="MFL0162632.1"/>
    <property type="molecule type" value="Genomic_DNA"/>
</dbReference>
<dbReference type="InterPro" id="IPR046484">
    <property type="entry name" value="DUF6577"/>
</dbReference>
<comment type="caution">
    <text evidence="1">The sequence shown here is derived from an EMBL/GenBank/DDBJ whole genome shotgun (WGS) entry which is preliminary data.</text>
</comment>
<reference evidence="1 2" key="1">
    <citation type="submission" date="2024-07" db="EMBL/GenBank/DDBJ databases">
        <authorList>
            <person name="Pitt A."/>
            <person name="Hahn M.W."/>
        </authorList>
    </citation>
    <scope>NUCLEOTIDE SEQUENCE [LARGE SCALE GENOMIC DNA]</scope>
    <source>
        <strain evidence="1 2">1-SAACH-A3</strain>
    </source>
</reference>
<organism evidence="1 2">
    <name type="scientific">Aquirufa salirivi</name>
    <dbReference type="NCBI Taxonomy" id="3104729"/>
    <lineage>
        <taxon>Bacteria</taxon>
        <taxon>Pseudomonadati</taxon>
        <taxon>Bacteroidota</taxon>
        <taxon>Cytophagia</taxon>
        <taxon>Cytophagales</taxon>
        <taxon>Flectobacillaceae</taxon>
        <taxon>Aquirufa</taxon>
    </lineage>
</organism>
<dbReference type="Proteomes" id="UP001623558">
    <property type="component" value="Unassembled WGS sequence"/>
</dbReference>
<proteinExistence type="predicted"/>
<protein>
    <submittedName>
        <fullName evidence="1">DUF6577 family protein</fullName>
    </submittedName>
</protein>
<evidence type="ECO:0000313" key="1">
    <source>
        <dbReference type="EMBL" id="MFL0162632.1"/>
    </source>
</evidence>
<sequence length="258" mass="29859">MHTTIATDKLNIDKIRNNFRSGKSFDTKDIVAFYQELDSDIKQTTVNWRVYSLVQMGLINRIGRGKFIIGKKGNFIPDVSPKMKTIHHKLIKSFPYLKICIWNTSALNEFMLHQPGRFYLLIEVEKEATQSVFYFLKDAQYSVFIEPTSDLLEKYAPREKESLIIRSLVSEAPLQSIKGINTASLEKMLVDVFCDDVIFPSQQGAEMRTLFLEAFNKYSVNENRMLRYASRRGKKESFSKYLNSISNLRQNIKLAANL</sequence>
<name>A0ABW8RY88_9BACT</name>
<evidence type="ECO:0000313" key="2">
    <source>
        <dbReference type="Proteomes" id="UP001623558"/>
    </source>
</evidence>
<accession>A0ABW8RY88</accession>